<sequence length="486" mass="54208">MAENTPQPDFQEIAVASADGEDITASWVAELRQPRDEILRTRGRGDLAIYERLKRDDQVHSCWQQRVNALVSREWTVEPGGPRRDDRKAAAFVEDQLKAIRFDNVTKKMLNGVFYGYGVAECLWAPSAGQIVLDALKVRRTARFRFGADGTLRLLAKDHPEGLVMPPRKFWTFSSGGEDDDDPYGRGLAHYLYWPVWLKRNGVKFWSIYLEKFASPTAKGTLPSSASTEERRNLLEALRAITQDSSLVVSEGTLVELLEATRQSGGDYAEFYRLLDGAISKIILSQTMTTDDGSSLSQAQVHQDVKLEVVKADADLICESFTDQVIRWLVDWNFPGAAKPWVWRDVAEPEDLKTRAERDRTIYDMGYQPTQEYIDETYGEGFERRAEAQQPPTEEARAPQPAFAEQQDIGDDVDALVGQLEAAAGAAMDAMIDTIRQAIDDADSIPDAMARIERAYPDLALDDLADLIARAATVADLSGRAEVGHG</sequence>
<evidence type="ECO:0000313" key="1">
    <source>
        <dbReference type="EMBL" id="SDH92164.1"/>
    </source>
</evidence>
<dbReference type="OrthoDB" id="9797300at2"/>
<dbReference type="Proteomes" id="UP000217076">
    <property type="component" value="Unassembled WGS sequence"/>
</dbReference>
<dbReference type="AlphaFoldDB" id="A0A1G8GCS5"/>
<accession>A0A1G8GCS5</accession>
<reference evidence="2" key="1">
    <citation type="submission" date="2016-10" db="EMBL/GenBank/DDBJ databases">
        <authorList>
            <person name="Varghese N."/>
            <person name="Submissions S."/>
        </authorList>
    </citation>
    <scope>NUCLEOTIDE SEQUENCE [LARGE SCALE GENOMIC DNA]</scope>
    <source>
        <strain evidence="2">930I</strain>
    </source>
</reference>
<name>A0A1G8GCS5_9PROT</name>
<keyword evidence="2" id="KW-1185">Reference proteome</keyword>
<dbReference type="STRING" id="83401.SAMN05421742_1242"/>
<dbReference type="Pfam" id="PF06074">
    <property type="entry name" value="Portal_Mu"/>
    <property type="match status" value="1"/>
</dbReference>
<evidence type="ECO:0000313" key="2">
    <source>
        <dbReference type="Proteomes" id="UP000217076"/>
    </source>
</evidence>
<dbReference type="EMBL" id="FNCV01000024">
    <property type="protein sequence ID" value="SDH92164.1"/>
    <property type="molecule type" value="Genomic_DNA"/>
</dbReference>
<dbReference type="InterPro" id="IPR009279">
    <property type="entry name" value="Portal_Mu"/>
</dbReference>
<organism evidence="1 2">
    <name type="scientific">Roseospirillum parvum</name>
    <dbReference type="NCBI Taxonomy" id="83401"/>
    <lineage>
        <taxon>Bacteria</taxon>
        <taxon>Pseudomonadati</taxon>
        <taxon>Pseudomonadota</taxon>
        <taxon>Alphaproteobacteria</taxon>
        <taxon>Rhodospirillales</taxon>
        <taxon>Rhodospirillaceae</taxon>
        <taxon>Roseospirillum</taxon>
    </lineage>
</organism>
<proteinExistence type="predicted"/>
<dbReference type="RefSeq" id="WP_092622054.1">
    <property type="nucleotide sequence ID" value="NZ_FNCV01000024.1"/>
</dbReference>
<protein>
    <submittedName>
        <fullName evidence="1">Mu-like prophage protein gp29</fullName>
    </submittedName>
</protein>
<gene>
    <name evidence="1" type="ORF">SAMN05421742_1242</name>
</gene>